<name>A0A1M6HJ39_9CLOT</name>
<dbReference type="Pfam" id="PF13649">
    <property type="entry name" value="Methyltransf_25"/>
    <property type="match status" value="1"/>
</dbReference>
<dbReference type="InterPro" id="IPR029063">
    <property type="entry name" value="SAM-dependent_MTases_sf"/>
</dbReference>
<keyword evidence="3" id="KW-0489">Methyltransferase</keyword>
<dbReference type="EMBL" id="FQZB01000007">
    <property type="protein sequence ID" value="SHJ22174.1"/>
    <property type="molecule type" value="Genomic_DNA"/>
</dbReference>
<evidence type="ECO:0000313" key="3">
    <source>
        <dbReference type="EMBL" id="SHJ22174.1"/>
    </source>
</evidence>
<dbReference type="GO" id="GO:0008168">
    <property type="term" value="F:methyltransferase activity"/>
    <property type="evidence" value="ECO:0007669"/>
    <property type="project" value="UniProtKB-KW"/>
</dbReference>
<reference evidence="3 4" key="1">
    <citation type="submission" date="2016-11" db="EMBL/GenBank/DDBJ databases">
        <authorList>
            <person name="Jaros S."/>
            <person name="Januszkiewicz K."/>
            <person name="Wedrychowicz H."/>
        </authorList>
    </citation>
    <scope>NUCLEOTIDE SEQUENCE [LARGE SCALE GENOMIC DNA]</scope>
    <source>
        <strain evidence="3 4">DSM 21758</strain>
    </source>
</reference>
<accession>A0A1M6HJ39</accession>
<evidence type="ECO:0000259" key="2">
    <source>
        <dbReference type="PROSITE" id="PS50206"/>
    </source>
</evidence>
<dbReference type="PROSITE" id="PS50206">
    <property type="entry name" value="RHODANESE_3"/>
    <property type="match status" value="1"/>
</dbReference>
<sequence length="222" mass="25400">MKTFDTIWEQIHTDHEWGKYPCEEVIRFTARNYYSQDRSKINFLDFGCGTGAVTWFLAREGFNVYGFDGSLTAVKKAKKRLIDEHLNSHLIVSDGANLEYDNEIFDAVIDSAATYAHKSEDIKRILKEIFRVLKPGGKFFSTGLFCIDTTGYGTGEKLEDNTYRELTEGCLAHRGTVHFFDENSIKLYWNGAGFRHLSIDKAERTDNGGKIKISYYVVEAEK</sequence>
<feature type="domain" description="Rhodanese" evidence="2">
    <location>
        <begin position="53"/>
        <end position="83"/>
    </location>
</feature>
<keyword evidence="1 3" id="KW-0808">Transferase</keyword>
<dbReference type="GO" id="GO:0032259">
    <property type="term" value="P:methylation"/>
    <property type="evidence" value="ECO:0007669"/>
    <property type="project" value="UniProtKB-KW"/>
</dbReference>
<dbReference type="AlphaFoldDB" id="A0A1M6HJ39"/>
<proteinExistence type="predicted"/>
<evidence type="ECO:0000256" key="1">
    <source>
        <dbReference type="ARBA" id="ARBA00022679"/>
    </source>
</evidence>
<organism evidence="3 4">
    <name type="scientific">Clostridium cavendishii DSM 21758</name>
    <dbReference type="NCBI Taxonomy" id="1121302"/>
    <lineage>
        <taxon>Bacteria</taxon>
        <taxon>Bacillati</taxon>
        <taxon>Bacillota</taxon>
        <taxon>Clostridia</taxon>
        <taxon>Eubacteriales</taxon>
        <taxon>Clostridiaceae</taxon>
        <taxon>Clostridium</taxon>
    </lineage>
</organism>
<dbReference type="SUPFAM" id="SSF53335">
    <property type="entry name" value="S-adenosyl-L-methionine-dependent methyltransferases"/>
    <property type="match status" value="1"/>
</dbReference>
<dbReference type="OrthoDB" id="9804312at2"/>
<dbReference type="Proteomes" id="UP000184310">
    <property type="component" value="Unassembled WGS sequence"/>
</dbReference>
<dbReference type="Gene3D" id="3.40.50.150">
    <property type="entry name" value="Vaccinia Virus protein VP39"/>
    <property type="match status" value="1"/>
</dbReference>
<dbReference type="RefSeq" id="WP_072986054.1">
    <property type="nucleotide sequence ID" value="NZ_FQZB01000007.1"/>
</dbReference>
<dbReference type="STRING" id="1121302.SAMN02745163_01493"/>
<gene>
    <name evidence="3" type="ORF">SAMN02745163_01493</name>
</gene>
<evidence type="ECO:0000313" key="4">
    <source>
        <dbReference type="Proteomes" id="UP000184310"/>
    </source>
</evidence>
<dbReference type="PANTHER" id="PTHR43861">
    <property type="entry name" value="TRANS-ACONITATE 2-METHYLTRANSFERASE-RELATED"/>
    <property type="match status" value="1"/>
</dbReference>
<keyword evidence="4" id="KW-1185">Reference proteome</keyword>
<dbReference type="InterPro" id="IPR001763">
    <property type="entry name" value="Rhodanese-like_dom"/>
</dbReference>
<protein>
    <submittedName>
        <fullName evidence="3">Methyltransferase domain-containing protein</fullName>
    </submittedName>
</protein>
<dbReference type="CDD" id="cd02440">
    <property type="entry name" value="AdoMet_MTases"/>
    <property type="match status" value="1"/>
</dbReference>
<dbReference type="InterPro" id="IPR041698">
    <property type="entry name" value="Methyltransf_25"/>
</dbReference>